<accession>A0A0N4VPD0</accession>
<dbReference type="Proteomes" id="UP000274131">
    <property type="component" value="Unassembled WGS sequence"/>
</dbReference>
<organism evidence="3">
    <name type="scientific">Enterobius vermicularis</name>
    <name type="common">Human pinworm</name>
    <dbReference type="NCBI Taxonomy" id="51028"/>
    <lineage>
        <taxon>Eukaryota</taxon>
        <taxon>Metazoa</taxon>
        <taxon>Ecdysozoa</taxon>
        <taxon>Nematoda</taxon>
        <taxon>Chromadorea</taxon>
        <taxon>Rhabditida</taxon>
        <taxon>Spirurina</taxon>
        <taxon>Oxyuridomorpha</taxon>
        <taxon>Oxyuroidea</taxon>
        <taxon>Oxyuridae</taxon>
        <taxon>Enterobius</taxon>
    </lineage>
</organism>
<dbReference type="EMBL" id="UXUI01013278">
    <property type="protein sequence ID" value="VDD97275.1"/>
    <property type="molecule type" value="Genomic_DNA"/>
</dbReference>
<evidence type="ECO:0000313" key="1">
    <source>
        <dbReference type="EMBL" id="VDD97275.1"/>
    </source>
</evidence>
<evidence type="ECO:0000313" key="2">
    <source>
        <dbReference type="Proteomes" id="UP000274131"/>
    </source>
</evidence>
<dbReference type="AlphaFoldDB" id="A0A0N4VPD0"/>
<proteinExistence type="predicted"/>
<name>A0A0N4VPD0_ENTVE</name>
<gene>
    <name evidence="1" type="ORF">EVEC_LOCUS12026</name>
</gene>
<sequence length="100" mass="11264">MVGYLVEELSAQLIAKSIGRFSNSICEAYKTFGCVWYISPKAAIMYVVRSDNKITEFSLTRTAKPVAPFCRFDGGEIKEPINKEENLNLDVPTCNDTYQN</sequence>
<protein>
    <submittedName>
        <fullName evidence="3">DUF3700 domain-containing protein</fullName>
    </submittedName>
</protein>
<reference evidence="1 2" key="2">
    <citation type="submission" date="2018-10" db="EMBL/GenBank/DDBJ databases">
        <authorList>
            <consortium name="Pathogen Informatics"/>
        </authorList>
    </citation>
    <scope>NUCLEOTIDE SEQUENCE [LARGE SCALE GENOMIC DNA]</scope>
</reference>
<keyword evidence="2" id="KW-1185">Reference proteome</keyword>
<evidence type="ECO:0000313" key="3">
    <source>
        <dbReference type="WBParaSite" id="EVEC_0001285901-mRNA-1"/>
    </source>
</evidence>
<dbReference type="WBParaSite" id="EVEC_0001285901-mRNA-1">
    <property type="protein sequence ID" value="EVEC_0001285901-mRNA-1"/>
    <property type="gene ID" value="EVEC_0001285901"/>
</dbReference>
<reference evidence="3" key="1">
    <citation type="submission" date="2017-02" db="UniProtKB">
        <authorList>
            <consortium name="WormBaseParasite"/>
        </authorList>
    </citation>
    <scope>IDENTIFICATION</scope>
</reference>